<organism evidence="7 8">
    <name type="scientific">Rhododendron simsii</name>
    <name type="common">Sims's rhododendron</name>
    <dbReference type="NCBI Taxonomy" id="118357"/>
    <lineage>
        <taxon>Eukaryota</taxon>
        <taxon>Viridiplantae</taxon>
        <taxon>Streptophyta</taxon>
        <taxon>Embryophyta</taxon>
        <taxon>Tracheophyta</taxon>
        <taxon>Spermatophyta</taxon>
        <taxon>Magnoliopsida</taxon>
        <taxon>eudicotyledons</taxon>
        <taxon>Gunneridae</taxon>
        <taxon>Pentapetalae</taxon>
        <taxon>asterids</taxon>
        <taxon>Ericales</taxon>
        <taxon>Ericaceae</taxon>
        <taxon>Ericoideae</taxon>
        <taxon>Rhodoreae</taxon>
        <taxon>Rhododendron</taxon>
    </lineage>
</organism>
<evidence type="ECO:0000256" key="4">
    <source>
        <dbReference type="ARBA" id="ARBA00023002"/>
    </source>
</evidence>
<keyword evidence="4" id="KW-0560">Oxidoreductase</keyword>
<evidence type="ECO:0000313" key="8">
    <source>
        <dbReference type="Proteomes" id="UP000626092"/>
    </source>
</evidence>
<keyword evidence="3" id="KW-0479">Metal-binding</keyword>
<dbReference type="AlphaFoldDB" id="A0A834GAN1"/>
<dbReference type="OrthoDB" id="1372046at2759"/>
<dbReference type="InterPro" id="IPR036396">
    <property type="entry name" value="Cyt_P450_sf"/>
</dbReference>
<protein>
    <submittedName>
        <fullName evidence="7">Uncharacterized protein</fullName>
    </submittedName>
</protein>
<accession>A0A834GAN1</accession>
<evidence type="ECO:0000256" key="5">
    <source>
        <dbReference type="ARBA" id="ARBA00023004"/>
    </source>
</evidence>
<reference evidence="7" key="1">
    <citation type="submission" date="2019-11" db="EMBL/GenBank/DDBJ databases">
        <authorList>
            <person name="Liu Y."/>
            <person name="Hou J."/>
            <person name="Li T.-Q."/>
            <person name="Guan C.-H."/>
            <person name="Wu X."/>
            <person name="Wu H.-Z."/>
            <person name="Ling F."/>
            <person name="Zhang R."/>
            <person name="Shi X.-G."/>
            <person name="Ren J.-P."/>
            <person name="Chen E.-F."/>
            <person name="Sun J.-M."/>
        </authorList>
    </citation>
    <scope>NUCLEOTIDE SEQUENCE</scope>
    <source>
        <strain evidence="7">Adult_tree_wgs_1</strain>
        <tissue evidence="7">Leaves</tissue>
    </source>
</reference>
<dbReference type="Gene3D" id="1.10.630.10">
    <property type="entry name" value="Cytochrome P450"/>
    <property type="match status" value="1"/>
</dbReference>
<evidence type="ECO:0000313" key="7">
    <source>
        <dbReference type="EMBL" id="KAF7127144.1"/>
    </source>
</evidence>
<dbReference type="Proteomes" id="UP000626092">
    <property type="component" value="Unassembled WGS sequence"/>
</dbReference>
<dbReference type="GO" id="GO:0004497">
    <property type="term" value="F:monooxygenase activity"/>
    <property type="evidence" value="ECO:0007669"/>
    <property type="project" value="UniProtKB-KW"/>
</dbReference>
<dbReference type="SUPFAM" id="SSF48264">
    <property type="entry name" value="Cytochrome P450"/>
    <property type="match status" value="1"/>
</dbReference>
<dbReference type="GO" id="GO:0016705">
    <property type="term" value="F:oxidoreductase activity, acting on paired donors, with incorporation or reduction of molecular oxygen"/>
    <property type="evidence" value="ECO:0007669"/>
    <property type="project" value="InterPro"/>
</dbReference>
<evidence type="ECO:0000256" key="3">
    <source>
        <dbReference type="ARBA" id="ARBA00022723"/>
    </source>
</evidence>
<dbReference type="GO" id="GO:0016125">
    <property type="term" value="P:sterol metabolic process"/>
    <property type="evidence" value="ECO:0007669"/>
    <property type="project" value="TreeGrafter"/>
</dbReference>
<keyword evidence="8" id="KW-1185">Reference proteome</keyword>
<keyword evidence="6" id="KW-0503">Monooxygenase</keyword>
<dbReference type="PANTHER" id="PTHR24286">
    <property type="entry name" value="CYTOCHROME P450 26"/>
    <property type="match status" value="1"/>
</dbReference>
<evidence type="ECO:0000256" key="1">
    <source>
        <dbReference type="ARBA" id="ARBA00010617"/>
    </source>
</evidence>
<evidence type="ECO:0000256" key="6">
    <source>
        <dbReference type="ARBA" id="ARBA00023033"/>
    </source>
</evidence>
<comment type="similarity">
    <text evidence="1">Belongs to the cytochrome P450 family.</text>
</comment>
<keyword evidence="5" id="KW-0408">Iron</keyword>
<dbReference type="PANTHER" id="PTHR24286:SF384">
    <property type="entry name" value="P450, PUTATIVE (EUROFUNG)-RELATED"/>
    <property type="match status" value="1"/>
</dbReference>
<name>A0A834GAN1_RHOSS</name>
<keyword evidence="2" id="KW-0349">Heme</keyword>
<dbReference type="EMBL" id="WJXA01000011">
    <property type="protein sequence ID" value="KAF7127144.1"/>
    <property type="molecule type" value="Genomic_DNA"/>
</dbReference>
<gene>
    <name evidence="7" type="ORF">RHSIM_Rhsim11G0024400</name>
</gene>
<evidence type="ECO:0000256" key="2">
    <source>
        <dbReference type="ARBA" id="ARBA00022617"/>
    </source>
</evidence>
<dbReference type="GO" id="GO:0020037">
    <property type="term" value="F:heme binding"/>
    <property type="evidence" value="ECO:0007669"/>
    <property type="project" value="InterPro"/>
</dbReference>
<comment type="caution">
    <text evidence="7">The sequence shown here is derived from an EMBL/GenBank/DDBJ whole genome shotgun (WGS) entry which is preliminary data.</text>
</comment>
<dbReference type="GO" id="GO:0005506">
    <property type="term" value="F:iron ion binding"/>
    <property type="evidence" value="ECO:0007669"/>
    <property type="project" value="InterPro"/>
</dbReference>
<proteinExistence type="inferred from homology"/>
<sequence>MVFFCGPTANKFLFSNESKLVATWWPSTFSKLFHSNSSVTSTPTGLKTKSVRDVVSAFLKPDVLQNYVPTMDSIAREHVEKGWEPNGGELVVLEAVKKYTLELACQLLVGIKDHEHWAGFADRFASVLAGIVSVPIDFPGNKISAGPNLSRLCPRPCQFAALADLLRPCQSATLSFRGPAATLSSRDLISPQACRNPVSLGPCQLAALSQSCLGAILLGTSLSVVESCLYF</sequence>